<keyword evidence="1" id="KW-0732">Signal</keyword>
<comment type="caution">
    <text evidence="2">The sequence shown here is derived from an EMBL/GenBank/DDBJ whole genome shotgun (WGS) entry which is preliminary data.</text>
</comment>
<accession>A0A7K4S890</accession>
<feature type="signal peptide" evidence="1">
    <location>
        <begin position="1"/>
        <end position="19"/>
    </location>
</feature>
<dbReference type="Proteomes" id="UP000530263">
    <property type="component" value="Unassembled WGS sequence"/>
</dbReference>
<proteinExistence type="predicted"/>
<organism evidence="2 3">
    <name type="scientific">Columbina picui</name>
    <name type="common">Picui ground-dove</name>
    <dbReference type="NCBI Taxonomy" id="115618"/>
    <lineage>
        <taxon>Eukaryota</taxon>
        <taxon>Metazoa</taxon>
        <taxon>Chordata</taxon>
        <taxon>Craniata</taxon>
        <taxon>Vertebrata</taxon>
        <taxon>Euteleostomi</taxon>
        <taxon>Archelosauria</taxon>
        <taxon>Archosauria</taxon>
        <taxon>Dinosauria</taxon>
        <taxon>Saurischia</taxon>
        <taxon>Theropoda</taxon>
        <taxon>Coelurosauria</taxon>
        <taxon>Aves</taxon>
        <taxon>Neognathae</taxon>
        <taxon>Neoaves</taxon>
        <taxon>Columbimorphae</taxon>
        <taxon>Columbiformes</taxon>
        <taxon>Columbidae</taxon>
        <taxon>Columbina</taxon>
    </lineage>
</organism>
<evidence type="ECO:0000313" key="2">
    <source>
        <dbReference type="EMBL" id="NWQ81996.1"/>
    </source>
</evidence>
<sequence length="65" mass="7135">MGILWFIFIFISLTGHGDAHGPDICNHAGGLCRVGNCISGEYLTSYCFEPIILCCRFVLPTAKKN</sequence>
<evidence type="ECO:0000256" key="1">
    <source>
        <dbReference type="SAM" id="SignalP"/>
    </source>
</evidence>
<dbReference type="EMBL" id="VYZG01002016">
    <property type="protein sequence ID" value="NWQ81996.1"/>
    <property type="molecule type" value="Genomic_DNA"/>
</dbReference>
<protein>
    <submittedName>
        <fullName evidence="2">GLL12 protein</fullName>
    </submittedName>
</protein>
<name>A0A7K4S890_COLPI</name>
<feature type="chain" id="PRO_5029740298" evidence="1">
    <location>
        <begin position="20"/>
        <end position="65"/>
    </location>
</feature>
<feature type="non-terminal residue" evidence="2">
    <location>
        <position position="1"/>
    </location>
</feature>
<dbReference type="OrthoDB" id="9271363at2759"/>
<evidence type="ECO:0000313" key="3">
    <source>
        <dbReference type="Proteomes" id="UP000530263"/>
    </source>
</evidence>
<feature type="non-terminal residue" evidence="2">
    <location>
        <position position="65"/>
    </location>
</feature>
<dbReference type="AlphaFoldDB" id="A0A7K4S890"/>
<dbReference type="SUPFAM" id="SSF57392">
    <property type="entry name" value="Defensin-like"/>
    <property type="match status" value="1"/>
</dbReference>
<keyword evidence="3" id="KW-1185">Reference proteome</keyword>
<gene>
    <name evidence="2" type="primary">Gal12</name>
    <name evidence="2" type="ORF">COLPIC_R13060</name>
</gene>
<reference evidence="2 3" key="1">
    <citation type="submission" date="2019-09" db="EMBL/GenBank/DDBJ databases">
        <title>Bird 10,000 Genomes (B10K) Project - Family phase.</title>
        <authorList>
            <person name="Zhang G."/>
        </authorList>
    </citation>
    <scope>NUCLEOTIDE SEQUENCE [LARGE SCALE GENOMIC DNA]</scope>
    <source>
        <strain evidence="2">B10K-DU-021-26</strain>
        <tissue evidence="2">Mixed tissue sample</tissue>
    </source>
</reference>